<protein>
    <submittedName>
        <fullName evidence="1">Uncharacterized protein</fullName>
    </submittedName>
</protein>
<reference evidence="1 2" key="1">
    <citation type="submission" date="2021-06" db="EMBL/GenBank/DDBJ databases">
        <title>Caerostris extrusa draft genome.</title>
        <authorList>
            <person name="Kono N."/>
            <person name="Arakawa K."/>
        </authorList>
    </citation>
    <scope>NUCLEOTIDE SEQUENCE [LARGE SCALE GENOMIC DNA]</scope>
</reference>
<proteinExistence type="predicted"/>
<dbReference type="AlphaFoldDB" id="A0AAV4T2C8"/>
<dbReference type="EMBL" id="BPLR01010457">
    <property type="protein sequence ID" value="GIY39384.1"/>
    <property type="molecule type" value="Genomic_DNA"/>
</dbReference>
<organism evidence="1 2">
    <name type="scientific">Caerostris extrusa</name>
    <name type="common">Bark spider</name>
    <name type="synonym">Caerostris bankana</name>
    <dbReference type="NCBI Taxonomy" id="172846"/>
    <lineage>
        <taxon>Eukaryota</taxon>
        <taxon>Metazoa</taxon>
        <taxon>Ecdysozoa</taxon>
        <taxon>Arthropoda</taxon>
        <taxon>Chelicerata</taxon>
        <taxon>Arachnida</taxon>
        <taxon>Araneae</taxon>
        <taxon>Araneomorphae</taxon>
        <taxon>Entelegynae</taxon>
        <taxon>Araneoidea</taxon>
        <taxon>Araneidae</taxon>
        <taxon>Caerostris</taxon>
    </lineage>
</organism>
<comment type="caution">
    <text evidence="1">The sequence shown here is derived from an EMBL/GenBank/DDBJ whole genome shotgun (WGS) entry which is preliminary data.</text>
</comment>
<gene>
    <name evidence="1" type="ORF">CEXT_594171</name>
</gene>
<evidence type="ECO:0000313" key="1">
    <source>
        <dbReference type="EMBL" id="GIY39384.1"/>
    </source>
</evidence>
<sequence length="133" mass="15350">MEMDFIYNGCLFTMMAPKKQTSIPRQPTPLLSMLRSLLQGTWRAPEGEGNEKHKRFRSLERIYSHGHTCIWRHLHTPIVRHWSSIKGGKNTDLTSVCAPRRKGRTSIHMAATGPLEEYMYEKIATFAYDLTKA</sequence>
<keyword evidence="2" id="KW-1185">Reference proteome</keyword>
<accession>A0AAV4T2C8</accession>
<dbReference type="Proteomes" id="UP001054945">
    <property type="component" value="Unassembled WGS sequence"/>
</dbReference>
<name>A0AAV4T2C8_CAEEX</name>
<evidence type="ECO:0000313" key="2">
    <source>
        <dbReference type="Proteomes" id="UP001054945"/>
    </source>
</evidence>